<protein>
    <submittedName>
        <fullName evidence="1">Uncharacterized protein</fullName>
    </submittedName>
</protein>
<organism evidence="1 2">
    <name type="scientific">Nonlabens tegetincola</name>
    <dbReference type="NCBI Taxonomy" id="323273"/>
    <lineage>
        <taxon>Bacteria</taxon>
        <taxon>Pseudomonadati</taxon>
        <taxon>Bacteroidota</taxon>
        <taxon>Flavobacteriia</taxon>
        <taxon>Flavobacteriales</taxon>
        <taxon>Flavobacteriaceae</taxon>
        <taxon>Nonlabens</taxon>
    </lineage>
</organism>
<gene>
    <name evidence="1" type="ORF">JCM19294_1097</name>
</gene>
<name>A0A090Q4V9_9FLAO</name>
<dbReference type="EMBL" id="BBML01000003">
    <property type="protein sequence ID" value="GAK96788.1"/>
    <property type="molecule type" value="Genomic_DNA"/>
</dbReference>
<sequence>MAFDKQLNKVDFPTLGNPTIPAFITKQFYEIHISSKFSFASS</sequence>
<comment type="caution">
    <text evidence="1">The sequence shown here is derived from an EMBL/GenBank/DDBJ whole genome shotgun (WGS) entry which is preliminary data.</text>
</comment>
<evidence type="ECO:0000313" key="2">
    <source>
        <dbReference type="Proteomes" id="UP000029221"/>
    </source>
</evidence>
<accession>A0A090Q4V9</accession>
<evidence type="ECO:0000313" key="1">
    <source>
        <dbReference type="EMBL" id="GAK96788.1"/>
    </source>
</evidence>
<reference evidence="1" key="1">
    <citation type="journal article" date="2014" name="Genome Announc.">
        <title>Draft Genome Sequences of Marine Flavobacterium Nonlabens Strains NR17, NR24, NR27, NR32, NR33, and Ara13.</title>
        <authorList>
            <person name="Nakanishi M."/>
            <person name="Meirelles P."/>
            <person name="Suzuki R."/>
            <person name="Takatani N."/>
            <person name="Mino S."/>
            <person name="Suda W."/>
            <person name="Oshima K."/>
            <person name="Hattori M."/>
            <person name="Ohkuma M."/>
            <person name="Hosokawa M."/>
            <person name="Miyashita K."/>
            <person name="Thompson F.L."/>
            <person name="Niwa A."/>
            <person name="Sawabe T."/>
            <person name="Sawabe T."/>
        </authorList>
    </citation>
    <scope>NUCLEOTIDE SEQUENCE [LARGE SCALE GENOMIC DNA]</scope>
    <source>
        <strain evidence="1">JCM 19294</strain>
    </source>
</reference>
<keyword evidence="2" id="KW-1185">Reference proteome</keyword>
<dbReference type="AlphaFoldDB" id="A0A090Q4V9"/>
<dbReference type="Proteomes" id="UP000029221">
    <property type="component" value="Unassembled WGS sequence"/>
</dbReference>
<proteinExistence type="predicted"/>